<evidence type="ECO:0000256" key="4">
    <source>
        <dbReference type="ARBA" id="ARBA00022989"/>
    </source>
</evidence>
<keyword evidence="7" id="KW-0175">Coiled coil</keyword>
<reference evidence="11 12" key="1">
    <citation type="submission" date="2021-03" db="EMBL/GenBank/DDBJ databases">
        <title>Aliifodinibius sp. nov., a new bacterium isolated from saline soil.</title>
        <authorList>
            <person name="Galisteo C."/>
            <person name="De La Haba R."/>
            <person name="Sanchez-Porro C."/>
            <person name="Ventosa A."/>
        </authorList>
    </citation>
    <scope>NUCLEOTIDE SEQUENCE [LARGE SCALE GENOMIC DNA]</scope>
    <source>
        <strain evidence="11 12">1BSP15-2V2</strain>
    </source>
</reference>
<evidence type="ECO:0000256" key="8">
    <source>
        <dbReference type="SAM" id="Phobius"/>
    </source>
</evidence>
<keyword evidence="2" id="KW-1003">Cell membrane</keyword>
<evidence type="ECO:0000256" key="6">
    <source>
        <dbReference type="ARBA" id="ARBA00043993"/>
    </source>
</evidence>
<feature type="coiled-coil region" evidence="7">
    <location>
        <begin position="309"/>
        <end position="336"/>
    </location>
</feature>
<dbReference type="PANTHER" id="PTHR30509:SF8">
    <property type="entry name" value="INNER MEMBRANE PROTEIN YCCS"/>
    <property type="match status" value="1"/>
</dbReference>
<gene>
    <name evidence="11" type="ORF">J6I44_16785</name>
</gene>
<dbReference type="Pfam" id="PF12805">
    <property type="entry name" value="FUSC-like"/>
    <property type="match status" value="1"/>
</dbReference>
<comment type="caution">
    <text evidence="11">The sequence shown here is derived from an EMBL/GenBank/DDBJ whole genome shotgun (WGS) entry which is preliminary data.</text>
</comment>
<feature type="transmembrane region" description="Helical" evidence="8">
    <location>
        <begin position="633"/>
        <end position="651"/>
    </location>
</feature>
<feature type="transmembrane region" description="Helical" evidence="8">
    <location>
        <begin position="118"/>
        <end position="139"/>
    </location>
</feature>
<evidence type="ECO:0000313" key="12">
    <source>
        <dbReference type="Proteomes" id="UP001207918"/>
    </source>
</evidence>
<dbReference type="Proteomes" id="UP001207918">
    <property type="component" value="Unassembled WGS sequence"/>
</dbReference>
<protein>
    <submittedName>
        <fullName evidence="11">FUSC family protein</fullName>
    </submittedName>
</protein>
<evidence type="ECO:0000256" key="2">
    <source>
        <dbReference type="ARBA" id="ARBA00022475"/>
    </source>
</evidence>
<evidence type="ECO:0000256" key="1">
    <source>
        <dbReference type="ARBA" id="ARBA00004651"/>
    </source>
</evidence>
<feature type="transmembrane region" description="Helical" evidence="8">
    <location>
        <begin position="94"/>
        <end position="111"/>
    </location>
</feature>
<feature type="domain" description="Integral membrane bound transporter" evidence="10">
    <location>
        <begin position="427"/>
        <end position="548"/>
    </location>
</feature>
<keyword evidence="5 8" id="KW-0472">Membrane</keyword>
<keyword evidence="4 8" id="KW-1133">Transmembrane helix</keyword>
<dbReference type="InterPro" id="IPR032692">
    <property type="entry name" value="YccS_N"/>
</dbReference>
<dbReference type="EMBL" id="JAGGJA010000014">
    <property type="protein sequence ID" value="MCW9708521.1"/>
    <property type="molecule type" value="Genomic_DNA"/>
</dbReference>
<evidence type="ECO:0000259" key="9">
    <source>
        <dbReference type="Pfam" id="PF12805"/>
    </source>
</evidence>
<dbReference type="RefSeq" id="WP_265767305.1">
    <property type="nucleotide sequence ID" value="NZ_JAGGJA010000014.1"/>
</dbReference>
<comment type="similarity">
    <text evidence="6">Belongs to the YccS/YhfK family.</text>
</comment>
<dbReference type="Pfam" id="PF13515">
    <property type="entry name" value="FUSC_2"/>
    <property type="match status" value="1"/>
</dbReference>
<feature type="transmembrane region" description="Helical" evidence="8">
    <location>
        <begin position="21"/>
        <end position="37"/>
    </location>
</feature>
<evidence type="ECO:0000313" key="11">
    <source>
        <dbReference type="EMBL" id="MCW9708521.1"/>
    </source>
</evidence>
<sequence>MKAKLRQAFHNLREVFRDEQFYLSLRHTVGAFIPLILCELLGYESIGLEMMLGAFFVSAVDIAGTLRSKATALIVTTAISITITFSILVVGNNLILMLPLLFIFIFGLAYISPYSLRYTLMAVMGYIAIILAVSMVGRFSSMDGILRHCFLLLCGSLWYFVFAMIIHWFARSREINRRIAECTRQTAQYFQQRLELLEPETDHTQGLLELARLQQELSETQESVRELLFSDTSMLSRRSSERRRFYLIFIELVDMHELAMATPIDYPKIRELLHRYPEYNIIHSVISRINQEMHNLADILLHGAKYKGHLQLEDELDQLRNQLLALKKRVMQEESKDEEAYHTLRRIELYLHQQLQKVEVIQNAVLNRKTYDDADIKQLASTDVSTKDLPQFVTPNPLNWSSVVDNFGFESSYFRYALRTATTAVVGYALADFLQFQNVYWVLLTVLVVMKPGYGVTRERFYHRIVGTLIGALIAYGLYQLDPGRFMSLTIFGISLTLAFTFIIHNYTVASSFFTIFVIFLYSFLNREIPSMVVFRVVDTLLGAVLVIGAIRYLWPYWEHQKFPSLLRKSLITNKLYLQKVLDHLYEGTFNETEYRLARKKAYVDMANLVSSYYRLISDPKSKQKNAKPSYDLALLSYMILSTTTSLGVFVQQHRRQSFDYNEFHLIGEGILTNLALAIDKLQDTTDFQPSPSEVEKWDNIEQAEDDLARQLRQLKQQLQKQPSEQQNETYVKYAQINYLSRQLGWMLELSRTISGHTQQSDQQQVTA</sequence>
<dbReference type="PANTHER" id="PTHR30509">
    <property type="entry name" value="P-HYDROXYBENZOIC ACID EFFLUX PUMP SUBUNIT-RELATED"/>
    <property type="match status" value="1"/>
</dbReference>
<proteinExistence type="inferred from homology"/>
<comment type="subcellular location">
    <subcellularLocation>
        <location evidence="1">Cell membrane</location>
        <topology evidence="1">Multi-pass membrane protein</topology>
    </subcellularLocation>
</comment>
<keyword evidence="12" id="KW-1185">Reference proteome</keyword>
<feature type="transmembrane region" description="Helical" evidence="8">
    <location>
        <begin position="537"/>
        <end position="555"/>
    </location>
</feature>
<feature type="transmembrane region" description="Helical" evidence="8">
    <location>
        <begin position="145"/>
        <end position="170"/>
    </location>
</feature>
<evidence type="ECO:0000256" key="7">
    <source>
        <dbReference type="SAM" id="Coils"/>
    </source>
</evidence>
<evidence type="ECO:0000259" key="10">
    <source>
        <dbReference type="Pfam" id="PF13515"/>
    </source>
</evidence>
<accession>A0ABT3PRR0</accession>
<feature type="transmembrane region" description="Helical" evidence="8">
    <location>
        <begin position="509"/>
        <end position="525"/>
    </location>
</feature>
<feature type="domain" description="Integral membrane protein YccS N-terminal" evidence="9">
    <location>
        <begin position="73"/>
        <end position="348"/>
    </location>
</feature>
<organism evidence="11 12">
    <name type="scientific">Fodinibius salsisoli</name>
    <dbReference type="NCBI Taxonomy" id="2820877"/>
    <lineage>
        <taxon>Bacteria</taxon>
        <taxon>Pseudomonadati</taxon>
        <taxon>Balneolota</taxon>
        <taxon>Balneolia</taxon>
        <taxon>Balneolales</taxon>
        <taxon>Balneolaceae</taxon>
        <taxon>Fodinibius</taxon>
    </lineage>
</organism>
<evidence type="ECO:0000256" key="3">
    <source>
        <dbReference type="ARBA" id="ARBA00022692"/>
    </source>
</evidence>
<dbReference type="InterPro" id="IPR049453">
    <property type="entry name" value="Memb_transporter_dom"/>
</dbReference>
<feature type="transmembrane region" description="Helical" evidence="8">
    <location>
        <begin position="461"/>
        <end position="479"/>
    </location>
</feature>
<name>A0ABT3PRR0_9BACT</name>
<evidence type="ECO:0000256" key="5">
    <source>
        <dbReference type="ARBA" id="ARBA00023136"/>
    </source>
</evidence>
<keyword evidence="3 8" id="KW-0812">Transmembrane</keyword>
<feature type="transmembrane region" description="Helical" evidence="8">
    <location>
        <begin position="70"/>
        <end position="88"/>
    </location>
</feature>